<evidence type="ECO:0000313" key="2">
    <source>
        <dbReference type="EMBL" id="EWY40208.1"/>
    </source>
</evidence>
<accession>W9H8S7</accession>
<name>W9H8S7_9PROT</name>
<organism evidence="2 3">
    <name type="scientific">Skermanella stibiiresistens SB22</name>
    <dbReference type="NCBI Taxonomy" id="1385369"/>
    <lineage>
        <taxon>Bacteria</taxon>
        <taxon>Pseudomonadati</taxon>
        <taxon>Pseudomonadota</taxon>
        <taxon>Alphaproteobacteria</taxon>
        <taxon>Rhodospirillales</taxon>
        <taxon>Azospirillaceae</taxon>
        <taxon>Skermanella</taxon>
    </lineage>
</organism>
<evidence type="ECO:0000313" key="3">
    <source>
        <dbReference type="Proteomes" id="UP000019486"/>
    </source>
</evidence>
<dbReference type="InterPro" id="IPR038713">
    <property type="entry name" value="Terminase_Gp1_N_sf"/>
</dbReference>
<comment type="caution">
    <text evidence="2">The sequence shown here is derived from an EMBL/GenBank/DDBJ whole genome shotgun (WGS) entry which is preliminary data.</text>
</comment>
<keyword evidence="3" id="KW-1185">Reference proteome</keyword>
<evidence type="ECO:0008006" key="4">
    <source>
        <dbReference type="Google" id="ProtNLM"/>
    </source>
</evidence>
<dbReference type="GO" id="GO:0051276">
    <property type="term" value="P:chromosome organization"/>
    <property type="evidence" value="ECO:0007669"/>
    <property type="project" value="InterPro"/>
</dbReference>
<dbReference type="Pfam" id="PF03592">
    <property type="entry name" value="Terminase_2"/>
    <property type="match status" value="1"/>
</dbReference>
<feature type="region of interest" description="Disordered" evidence="1">
    <location>
        <begin position="205"/>
        <end position="225"/>
    </location>
</feature>
<dbReference type="STRING" id="1385369.N825_36400"/>
<protein>
    <recommendedName>
        <fullName evidence="4">Terminase</fullName>
    </recommendedName>
</protein>
<reference evidence="2 3" key="1">
    <citation type="submission" date="2013-08" db="EMBL/GenBank/DDBJ databases">
        <title>The genome sequence of Skermanella stibiiresistens.</title>
        <authorList>
            <person name="Zhu W."/>
            <person name="Wang G."/>
        </authorList>
    </citation>
    <scope>NUCLEOTIDE SEQUENCE [LARGE SCALE GENOMIC DNA]</scope>
    <source>
        <strain evidence="2 3">SB22</strain>
    </source>
</reference>
<dbReference type="EMBL" id="AVFL01000008">
    <property type="protein sequence ID" value="EWY40208.1"/>
    <property type="molecule type" value="Genomic_DNA"/>
</dbReference>
<sequence length="225" mass="25190">MSLRHEAFARHVASGASFARAARMAGYAWNSARQTGSRLMRDPGIAARVVELSAAEDHRRRAELDELAAAAKRILLDAMEKQNFFAALRAIDRITTLRDLEGQGIDARAAAFDAEPDDGVETGSTSSIAEPEALFEPPMPPAIPAPVEPAPDDPERAHRKTVNARNLHQRRCLDLLTTRHPDIRARLRRQEDAHLYFDDHLRLLPSNRWPQQPQEPPQRPSRHDG</sequence>
<evidence type="ECO:0000256" key="1">
    <source>
        <dbReference type="SAM" id="MobiDB-lite"/>
    </source>
</evidence>
<gene>
    <name evidence="2" type="ORF">N825_36400</name>
</gene>
<dbReference type="Gene3D" id="1.10.10.1400">
    <property type="entry name" value="Terminase, small subunit, N-terminal DNA-binding domain, HTH motif"/>
    <property type="match status" value="1"/>
</dbReference>
<proteinExistence type="predicted"/>
<dbReference type="Proteomes" id="UP000019486">
    <property type="component" value="Unassembled WGS sequence"/>
</dbReference>
<dbReference type="AlphaFoldDB" id="W9H8S7"/>
<dbReference type="InterPro" id="IPR005335">
    <property type="entry name" value="Terminase_ssu"/>
</dbReference>